<dbReference type="PANTHER" id="PTHR30471:SF3">
    <property type="entry name" value="UPF0758 PROTEIN YEES-RELATED"/>
    <property type="match status" value="1"/>
</dbReference>
<evidence type="ECO:0000256" key="3">
    <source>
        <dbReference type="ARBA" id="ARBA00022723"/>
    </source>
</evidence>
<dbReference type="GO" id="GO:0046872">
    <property type="term" value="F:metal ion binding"/>
    <property type="evidence" value="ECO:0007669"/>
    <property type="project" value="UniProtKB-KW"/>
</dbReference>
<dbReference type="Pfam" id="PF04002">
    <property type="entry name" value="RadC"/>
    <property type="match status" value="1"/>
</dbReference>
<dbReference type="InterPro" id="IPR037518">
    <property type="entry name" value="MPN"/>
</dbReference>
<comment type="caution">
    <text evidence="9">The sequence shown here is derived from an EMBL/GenBank/DDBJ whole genome shotgun (WGS) entry which is preliminary data.</text>
</comment>
<keyword evidence="10" id="KW-1185">Reference proteome</keyword>
<dbReference type="GO" id="GO:0006508">
    <property type="term" value="P:proteolysis"/>
    <property type="evidence" value="ECO:0007669"/>
    <property type="project" value="UniProtKB-KW"/>
</dbReference>
<protein>
    <submittedName>
        <fullName evidence="9">DNA repair protein RadC</fullName>
    </submittedName>
</protein>
<dbReference type="Gene3D" id="3.40.140.10">
    <property type="entry name" value="Cytidine Deaminase, domain 2"/>
    <property type="match status" value="1"/>
</dbReference>
<dbReference type="RefSeq" id="WP_176941832.1">
    <property type="nucleotide sequence ID" value="NZ_JABZEC010000001.1"/>
</dbReference>
<evidence type="ECO:0000256" key="1">
    <source>
        <dbReference type="ARBA" id="ARBA00010243"/>
    </source>
</evidence>
<comment type="similarity">
    <text evidence="1 7">Belongs to the UPF0758 family.</text>
</comment>
<sequence length="215" mass="23892">MQLRERMQRFGAQNLTTTELFAVLIGSGTQRNSVFQIVQQMAMISHDFTEVQQLTASKLLQIPGIGLANQSRILALLELNQRLNRIQRLPPGQPTTITQIGQHLVTKYYQKNQEELVAFFLNHDQAILAEQVIFRGTLTTAPVQVRSVVAPALNLPCTTIVIAHNHPSGNLQASAADLSFTRQLQAGCRLLDLVLADHLVIGRGHFRSLRTQGLI</sequence>
<dbReference type="InterPro" id="IPR025657">
    <property type="entry name" value="RadC_JAB"/>
</dbReference>
<dbReference type="InterPro" id="IPR001405">
    <property type="entry name" value="UPF0758"/>
</dbReference>
<name>A0A850QZZ1_9LACO</name>
<dbReference type="Proteomes" id="UP000563523">
    <property type="component" value="Unassembled WGS sequence"/>
</dbReference>
<dbReference type="NCBIfam" id="TIGR00608">
    <property type="entry name" value="radc"/>
    <property type="match status" value="1"/>
</dbReference>
<dbReference type="PROSITE" id="PS50249">
    <property type="entry name" value="MPN"/>
    <property type="match status" value="1"/>
</dbReference>
<reference evidence="9 10" key="1">
    <citation type="submission" date="2020-06" db="EMBL/GenBank/DDBJ databases">
        <authorList>
            <person name="Kang J."/>
        </authorList>
    </citation>
    <scope>NUCLEOTIDE SEQUENCE [LARGE SCALE GENOMIC DNA]</scope>
    <source>
        <strain evidence="9 10">DCY120</strain>
    </source>
</reference>
<accession>A0A850QZZ1</accession>
<evidence type="ECO:0000256" key="4">
    <source>
        <dbReference type="ARBA" id="ARBA00022801"/>
    </source>
</evidence>
<dbReference type="SUPFAM" id="SSF102712">
    <property type="entry name" value="JAB1/MPN domain"/>
    <property type="match status" value="1"/>
</dbReference>
<dbReference type="AlphaFoldDB" id="A0A850QZZ1"/>
<dbReference type="PANTHER" id="PTHR30471">
    <property type="entry name" value="DNA REPAIR PROTEIN RADC"/>
    <property type="match status" value="1"/>
</dbReference>
<feature type="domain" description="MPN" evidence="8">
    <location>
        <begin position="87"/>
        <end position="215"/>
    </location>
</feature>
<dbReference type="EMBL" id="JABZEC010000001">
    <property type="protein sequence ID" value="NVY95660.1"/>
    <property type="molecule type" value="Genomic_DNA"/>
</dbReference>
<evidence type="ECO:0000256" key="7">
    <source>
        <dbReference type="RuleBase" id="RU003797"/>
    </source>
</evidence>
<keyword evidence="3" id="KW-0479">Metal-binding</keyword>
<evidence type="ECO:0000313" key="10">
    <source>
        <dbReference type="Proteomes" id="UP000563523"/>
    </source>
</evidence>
<dbReference type="Pfam" id="PF20582">
    <property type="entry name" value="UPF0758_N"/>
    <property type="match status" value="1"/>
</dbReference>
<evidence type="ECO:0000256" key="6">
    <source>
        <dbReference type="ARBA" id="ARBA00023049"/>
    </source>
</evidence>
<keyword evidence="6" id="KW-0482">Metalloprotease</keyword>
<dbReference type="InterPro" id="IPR020891">
    <property type="entry name" value="UPF0758_CS"/>
</dbReference>
<gene>
    <name evidence="9" type="primary">radC</name>
    <name evidence="9" type="ORF">HU830_00355</name>
</gene>
<evidence type="ECO:0000259" key="8">
    <source>
        <dbReference type="PROSITE" id="PS50249"/>
    </source>
</evidence>
<evidence type="ECO:0000256" key="2">
    <source>
        <dbReference type="ARBA" id="ARBA00022670"/>
    </source>
</evidence>
<keyword evidence="4" id="KW-0378">Hydrolase</keyword>
<keyword evidence="2" id="KW-0645">Protease</keyword>
<evidence type="ECO:0000256" key="5">
    <source>
        <dbReference type="ARBA" id="ARBA00022833"/>
    </source>
</evidence>
<keyword evidence="5" id="KW-0862">Zinc</keyword>
<organism evidence="9 10">
    <name type="scientific">Bombilactobacillus apium</name>
    <dbReference type="NCBI Taxonomy" id="2675299"/>
    <lineage>
        <taxon>Bacteria</taxon>
        <taxon>Bacillati</taxon>
        <taxon>Bacillota</taxon>
        <taxon>Bacilli</taxon>
        <taxon>Lactobacillales</taxon>
        <taxon>Lactobacillaceae</taxon>
        <taxon>Bombilactobacillus</taxon>
    </lineage>
</organism>
<evidence type="ECO:0000313" key="9">
    <source>
        <dbReference type="EMBL" id="NVY95660.1"/>
    </source>
</evidence>
<dbReference type="CDD" id="cd08071">
    <property type="entry name" value="MPN_DUF2466"/>
    <property type="match status" value="1"/>
</dbReference>
<proteinExistence type="inferred from homology"/>
<dbReference type="InterPro" id="IPR046778">
    <property type="entry name" value="UPF0758_N"/>
</dbReference>
<dbReference type="GO" id="GO:0008237">
    <property type="term" value="F:metallopeptidase activity"/>
    <property type="evidence" value="ECO:0007669"/>
    <property type="project" value="UniProtKB-KW"/>
</dbReference>
<dbReference type="PROSITE" id="PS01302">
    <property type="entry name" value="UPF0758"/>
    <property type="match status" value="1"/>
</dbReference>